<dbReference type="GO" id="GO:0006310">
    <property type="term" value="P:DNA recombination"/>
    <property type="evidence" value="ECO:0007669"/>
    <property type="project" value="UniProtKB-KW"/>
</dbReference>
<dbReference type="AlphaFoldDB" id="A0A494WWV4"/>
<evidence type="ECO:0000256" key="2">
    <source>
        <dbReference type="ARBA" id="ARBA00004496"/>
    </source>
</evidence>
<keyword evidence="7" id="KW-0229">DNA integration</keyword>
<dbReference type="Proteomes" id="UP000289664">
    <property type="component" value="Chromosome"/>
</dbReference>
<dbReference type="GO" id="GO:0007059">
    <property type="term" value="P:chromosome segregation"/>
    <property type="evidence" value="ECO:0007669"/>
    <property type="project" value="UniProtKB-KW"/>
</dbReference>
<dbReference type="EMBL" id="CP036170">
    <property type="protein sequence ID" value="QBF76233.1"/>
    <property type="molecule type" value="Genomic_DNA"/>
</dbReference>
<dbReference type="Gene3D" id="1.10.150.130">
    <property type="match status" value="1"/>
</dbReference>
<dbReference type="InterPro" id="IPR013762">
    <property type="entry name" value="Integrase-like_cat_sf"/>
</dbReference>
<dbReference type="PANTHER" id="PTHR30349">
    <property type="entry name" value="PHAGE INTEGRASE-RELATED"/>
    <property type="match status" value="1"/>
</dbReference>
<keyword evidence="4" id="KW-0963">Cytoplasm</keyword>
<keyword evidence="6" id="KW-0159">Chromosome partition</keyword>
<dbReference type="PANTHER" id="PTHR30349:SF77">
    <property type="entry name" value="TYROSINE RECOMBINASE XERC"/>
    <property type="match status" value="1"/>
</dbReference>
<dbReference type="Pfam" id="PF13495">
    <property type="entry name" value="Phage_int_SAM_4"/>
    <property type="match status" value="1"/>
</dbReference>
<comment type="similarity">
    <text evidence="3">Belongs to the 'phage' integrase family.</text>
</comment>
<evidence type="ECO:0000256" key="5">
    <source>
        <dbReference type="ARBA" id="ARBA00022618"/>
    </source>
</evidence>
<evidence type="ECO:0000256" key="3">
    <source>
        <dbReference type="ARBA" id="ARBA00008857"/>
    </source>
</evidence>
<dbReference type="InterPro" id="IPR004107">
    <property type="entry name" value="Integrase_SAM-like_N"/>
</dbReference>
<dbReference type="PROSITE" id="PS51898">
    <property type="entry name" value="TYR_RECOMBINASE"/>
    <property type="match status" value="1"/>
</dbReference>
<evidence type="ECO:0000256" key="1">
    <source>
        <dbReference type="ARBA" id="ARBA00003283"/>
    </source>
</evidence>
<dbReference type="InterPro" id="IPR050090">
    <property type="entry name" value="Tyrosine_recombinase_XerCD"/>
</dbReference>
<dbReference type="GO" id="GO:0005737">
    <property type="term" value="C:cytoplasm"/>
    <property type="evidence" value="ECO:0007669"/>
    <property type="project" value="UniProtKB-SubCell"/>
</dbReference>
<dbReference type="InterPro" id="IPR010998">
    <property type="entry name" value="Integrase_recombinase_N"/>
</dbReference>
<dbReference type="OrthoDB" id="9801717at2"/>
<evidence type="ECO:0000256" key="7">
    <source>
        <dbReference type="ARBA" id="ARBA00022908"/>
    </source>
</evidence>
<gene>
    <name evidence="14" type="primary">xerD_6</name>
    <name evidence="14" type="ORF">HDCHBGLK_03650</name>
</gene>
<reference evidence="14 15" key="1">
    <citation type="journal article" date="2019" name="Appl. Environ. Microbiol.">
        <title>Clostridium scindens ATCC 35704: integration of nutritional requirements, the complete genome sequence, and global transcriptional responses to bile acids.</title>
        <authorList>
            <person name="Devendran S."/>
            <person name="Shrestha R."/>
            <person name="Alves J.M.P."/>
            <person name="Wolf P.G."/>
            <person name="Ly L."/>
            <person name="Hernandez A.G."/>
            <person name="Mendez-Garcia C."/>
            <person name="Inboden A."/>
            <person name="Wiley J."/>
            <person name="Paul O."/>
            <person name="Allen A."/>
            <person name="Springer E."/>
            <person name="Wright C.L."/>
            <person name="Fields C.J."/>
            <person name="Daniel S.L."/>
            <person name="Ridlon J.M."/>
        </authorList>
    </citation>
    <scope>NUCLEOTIDE SEQUENCE [LARGE SCALE GENOMIC DNA]</scope>
    <source>
        <strain evidence="14 15">ATCC 35704</strain>
    </source>
</reference>
<name>A0A494WWV4_CLOS5</name>
<comment type="function">
    <text evidence="1">Site-specific tyrosine recombinase, which acts by catalyzing the cutting and rejoining of the recombining DNA molecules.</text>
</comment>
<organism evidence="14 15">
    <name type="scientific">Clostridium scindens (strain ATCC 35704 / DSM 5676 / VPI 13733 / 19)</name>
    <dbReference type="NCBI Taxonomy" id="411468"/>
    <lineage>
        <taxon>Bacteria</taxon>
        <taxon>Bacillati</taxon>
        <taxon>Bacillota</taxon>
        <taxon>Clostridia</taxon>
        <taxon>Lachnospirales</taxon>
        <taxon>Lachnospiraceae</taxon>
    </lineage>
</organism>
<dbReference type="GO" id="GO:0051301">
    <property type="term" value="P:cell division"/>
    <property type="evidence" value="ECO:0007669"/>
    <property type="project" value="UniProtKB-KW"/>
</dbReference>
<evidence type="ECO:0000313" key="15">
    <source>
        <dbReference type="Proteomes" id="UP000289664"/>
    </source>
</evidence>
<feature type="domain" description="Core-binding (CB)" evidence="13">
    <location>
        <begin position="46"/>
        <end position="131"/>
    </location>
</feature>
<evidence type="ECO:0000256" key="10">
    <source>
        <dbReference type="ARBA" id="ARBA00023306"/>
    </source>
</evidence>
<dbReference type="Pfam" id="PF00589">
    <property type="entry name" value="Phage_integrase"/>
    <property type="match status" value="1"/>
</dbReference>
<keyword evidence="9" id="KW-0233">DNA recombination</keyword>
<dbReference type="PROSITE" id="PS51900">
    <property type="entry name" value="CB"/>
    <property type="match status" value="1"/>
</dbReference>
<proteinExistence type="inferred from homology"/>
<keyword evidence="10" id="KW-0131">Cell cycle</keyword>
<evidence type="ECO:0000259" key="12">
    <source>
        <dbReference type="PROSITE" id="PS51898"/>
    </source>
</evidence>
<dbReference type="InterPro" id="IPR011010">
    <property type="entry name" value="DNA_brk_join_enz"/>
</dbReference>
<dbReference type="InterPro" id="IPR044068">
    <property type="entry name" value="CB"/>
</dbReference>
<evidence type="ECO:0000256" key="6">
    <source>
        <dbReference type="ARBA" id="ARBA00022829"/>
    </source>
</evidence>
<evidence type="ECO:0000259" key="13">
    <source>
        <dbReference type="PROSITE" id="PS51900"/>
    </source>
</evidence>
<keyword evidence="5" id="KW-0132">Cell division</keyword>
<evidence type="ECO:0000256" key="4">
    <source>
        <dbReference type="ARBA" id="ARBA00022490"/>
    </source>
</evidence>
<evidence type="ECO:0000313" key="14">
    <source>
        <dbReference type="EMBL" id="QBF76233.1"/>
    </source>
</evidence>
<dbReference type="SUPFAM" id="SSF56349">
    <property type="entry name" value="DNA breaking-rejoining enzymes"/>
    <property type="match status" value="1"/>
</dbReference>
<keyword evidence="8 11" id="KW-0238">DNA-binding</keyword>
<evidence type="ECO:0000256" key="9">
    <source>
        <dbReference type="ARBA" id="ARBA00023172"/>
    </source>
</evidence>
<sequence length="330" mass="38562">MEQKIMEVLRRMQAILDEACLRDLKTVLQVVFEGCEISQEKRELRVPDRSWAIDLEEYLMSKALEGKSPGTVDRYRYELQRLLSYVNKAVRDITEGDISGYMRAYKAIRQVSNQTLKNVRAVYSSFFAWLRDRDRIRRNPMALVEAIKVEQKIRKPYTDEEREMLLRNCSTLRDKAMMEFFYSTAVRVSELVTLNRDDIRFTSKDLIVFGKGSKERRVYLNDRTNLYMKEYLDSRTDGSPALIVSIRRPHSRLSKTGIEDIIRRTGQRAGVEKAHPHRFRRTSLTNALNRGMPLQEAMVMAGHAKPETTMGYCTVDQEGVKYHHQKYLSA</sequence>
<dbReference type="GO" id="GO:0003677">
    <property type="term" value="F:DNA binding"/>
    <property type="evidence" value="ECO:0007669"/>
    <property type="project" value="UniProtKB-UniRule"/>
</dbReference>
<keyword evidence="15" id="KW-1185">Reference proteome</keyword>
<dbReference type="Gene3D" id="1.10.443.10">
    <property type="entry name" value="Intergrase catalytic core"/>
    <property type="match status" value="1"/>
</dbReference>
<comment type="subcellular location">
    <subcellularLocation>
        <location evidence="2">Cytoplasm</location>
    </subcellularLocation>
</comment>
<dbReference type="KEGG" id="csci:HDCHBGLK_03650"/>
<accession>A0A494WWV4</accession>
<dbReference type="GO" id="GO:0015074">
    <property type="term" value="P:DNA integration"/>
    <property type="evidence" value="ECO:0007669"/>
    <property type="project" value="UniProtKB-KW"/>
</dbReference>
<feature type="domain" description="Tyr recombinase" evidence="12">
    <location>
        <begin position="152"/>
        <end position="325"/>
    </location>
</feature>
<protein>
    <submittedName>
        <fullName evidence="14">Tyrosine recombinase XerD</fullName>
    </submittedName>
</protein>
<evidence type="ECO:0000256" key="8">
    <source>
        <dbReference type="ARBA" id="ARBA00023125"/>
    </source>
</evidence>
<dbReference type="InterPro" id="IPR002104">
    <property type="entry name" value="Integrase_catalytic"/>
</dbReference>
<evidence type="ECO:0000256" key="11">
    <source>
        <dbReference type="PROSITE-ProRule" id="PRU01248"/>
    </source>
</evidence>